<gene>
    <name evidence="6" type="ORF">LZ495_21295</name>
</gene>
<dbReference type="RefSeq" id="WP_235054155.1">
    <property type="nucleotide sequence ID" value="NZ_JAKFHA010000012.1"/>
</dbReference>
<name>A0AA41U0E6_9ACTN</name>
<evidence type="ECO:0000259" key="5">
    <source>
        <dbReference type="Pfam" id="PF00535"/>
    </source>
</evidence>
<dbReference type="EC" id="2.4.-.-" evidence="6"/>
<dbReference type="Pfam" id="PF00535">
    <property type="entry name" value="Glycos_transf_2"/>
    <property type="match status" value="1"/>
</dbReference>
<protein>
    <submittedName>
        <fullName evidence="6">Glycosyltransferase</fullName>
        <ecNumber evidence="6">2.4.-.-</ecNumber>
    </submittedName>
</protein>
<dbReference type="EMBL" id="JAKFHA010000012">
    <property type="protein sequence ID" value="MCF2529738.1"/>
    <property type="molecule type" value="Genomic_DNA"/>
</dbReference>
<reference evidence="6" key="1">
    <citation type="submission" date="2022-01" db="EMBL/GenBank/DDBJ databases">
        <title>Genome-Based Taxonomic Classification of the Phylum Actinobacteria.</title>
        <authorList>
            <person name="Gao Y."/>
        </authorList>
    </citation>
    <scope>NUCLEOTIDE SEQUENCE</scope>
    <source>
        <strain evidence="6">KLBMP 8922</strain>
    </source>
</reference>
<comment type="caution">
    <text evidence="6">The sequence shown here is derived from an EMBL/GenBank/DDBJ whole genome shotgun (WGS) entry which is preliminary data.</text>
</comment>
<organism evidence="6 7">
    <name type="scientific">Yinghuangia soli</name>
    <dbReference type="NCBI Taxonomy" id="2908204"/>
    <lineage>
        <taxon>Bacteria</taxon>
        <taxon>Bacillati</taxon>
        <taxon>Actinomycetota</taxon>
        <taxon>Actinomycetes</taxon>
        <taxon>Kitasatosporales</taxon>
        <taxon>Streptomycetaceae</taxon>
        <taxon>Yinghuangia</taxon>
    </lineage>
</organism>
<dbReference type="Proteomes" id="UP001165378">
    <property type="component" value="Unassembled WGS sequence"/>
</dbReference>
<dbReference type="PANTHER" id="PTHR43179:SF12">
    <property type="entry name" value="GALACTOFURANOSYLTRANSFERASE GLFT2"/>
    <property type="match status" value="1"/>
</dbReference>
<evidence type="ECO:0000256" key="2">
    <source>
        <dbReference type="ARBA" id="ARBA00006739"/>
    </source>
</evidence>
<evidence type="ECO:0000313" key="6">
    <source>
        <dbReference type="EMBL" id="MCF2529738.1"/>
    </source>
</evidence>
<dbReference type="Gene3D" id="3.90.550.10">
    <property type="entry name" value="Spore Coat Polysaccharide Biosynthesis Protein SpsA, Chain A"/>
    <property type="match status" value="1"/>
</dbReference>
<dbReference type="AlphaFoldDB" id="A0AA41U0E6"/>
<dbReference type="InterPro" id="IPR001173">
    <property type="entry name" value="Glyco_trans_2-like"/>
</dbReference>
<comment type="pathway">
    <text evidence="1">Cell wall biogenesis; cell wall polysaccharide biosynthesis.</text>
</comment>
<dbReference type="GO" id="GO:0016757">
    <property type="term" value="F:glycosyltransferase activity"/>
    <property type="evidence" value="ECO:0007669"/>
    <property type="project" value="UniProtKB-KW"/>
</dbReference>
<keyword evidence="7" id="KW-1185">Reference proteome</keyword>
<evidence type="ECO:0000256" key="1">
    <source>
        <dbReference type="ARBA" id="ARBA00004776"/>
    </source>
</evidence>
<dbReference type="InterPro" id="IPR029044">
    <property type="entry name" value="Nucleotide-diphossugar_trans"/>
</dbReference>
<evidence type="ECO:0000313" key="7">
    <source>
        <dbReference type="Proteomes" id="UP001165378"/>
    </source>
</evidence>
<proteinExistence type="inferred from homology"/>
<comment type="similarity">
    <text evidence="2">Belongs to the glycosyltransferase 2 family.</text>
</comment>
<keyword evidence="4 6" id="KW-0808">Transferase</keyword>
<dbReference type="SUPFAM" id="SSF53448">
    <property type="entry name" value="Nucleotide-diphospho-sugar transferases"/>
    <property type="match status" value="1"/>
</dbReference>
<feature type="domain" description="Glycosyltransferase 2-like" evidence="5">
    <location>
        <begin position="15"/>
        <end position="125"/>
    </location>
</feature>
<accession>A0AA41U0E6</accession>
<keyword evidence="3 6" id="KW-0328">Glycosyltransferase</keyword>
<dbReference type="PANTHER" id="PTHR43179">
    <property type="entry name" value="RHAMNOSYLTRANSFERASE WBBL"/>
    <property type="match status" value="1"/>
</dbReference>
<evidence type="ECO:0000256" key="4">
    <source>
        <dbReference type="ARBA" id="ARBA00022679"/>
    </source>
</evidence>
<evidence type="ECO:0000256" key="3">
    <source>
        <dbReference type="ARBA" id="ARBA00022676"/>
    </source>
</evidence>
<sequence length="298" mass="32686">MSTGTPSGTPSVAAVFVTFNRSAMLRDSLLAVQASTRVPDEIIVVDNASVDDTGTMLAEEFPKVVHVRLADNTGAAGGFAEGLRVAVERGHDWAWLFNDDDHPLPGALERHLETLSTLPPRTAMLASWLIDDTGQVAKLGVAWKNRILSGHVPPSADGSAYPVDLLIFAGALVSADAVREIGLPKAEYFMMWEEMEYCIRARRAGWSIRILPEPLVATLHVGAASSPPWRLYYQSRNHLAMALEHRSAPEIWHWAVRQAKFTVVTLTRQDRKVARTKARALGTWHALRGKTGRTVLPG</sequence>